<dbReference type="CDD" id="cd20269">
    <property type="entry name" value="Complex1_LYR_LYRM9"/>
    <property type="match status" value="1"/>
</dbReference>
<dbReference type="OrthoDB" id="190541at2759"/>
<evidence type="ECO:0000256" key="1">
    <source>
        <dbReference type="ARBA" id="ARBA00025757"/>
    </source>
</evidence>
<dbReference type="PANTHER" id="PTHR47061:SF1">
    <property type="entry name" value="LYR MOTIF-CONTAINING PROTEIN 9"/>
    <property type="match status" value="1"/>
</dbReference>
<evidence type="ECO:0000256" key="2">
    <source>
        <dbReference type="ARBA" id="ARBA00026234"/>
    </source>
</evidence>
<dbReference type="PANTHER" id="PTHR47061">
    <property type="entry name" value="LYR MOTIF-CONTAINING PROTEIN 9"/>
    <property type="match status" value="1"/>
</dbReference>
<evidence type="ECO:0000259" key="3">
    <source>
        <dbReference type="Pfam" id="PF05347"/>
    </source>
</evidence>
<name>A0A087W121_ECHMU</name>
<dbReference type="InterPro" id="IPR008011">
    <property type="entry name" value="Complex1_LYR_dom"/>
</dbReference>
<comment type="similarity">
    <text evidence="1">Belongs to the complex I LYR family. LYRM9 subfamily.</text>
</comment>
<dbReference type="InterPro" id="IPR052151">
    <property type="entry name" value="Complex_I_LYR"/>
</dbReference>
<organism evidence="4 5">
    <name type="scientific">Echinococcus multilocularis</name>
    <name type="common">Fox tapeworm</name>
    <dbReference type="NCBI Taxonomy" id="6211"/>
    <lineage>
        <taxon>Eukaryota</taxon>
        <taxon>Metazoa</taxon>
        <taxon>Spiralia</taxon>
        <taxon>Lophotrochozoa</taxon>
        <taxon>Platyhelminthes</taxon>
        <taxon>Cestoda</taxon>
        <taxon>Eucestoda</taxon>
        <taxon>Cyclophyllidea</taxon>
        <taxon>Taeniidae</taxon>
        <taxon>Echinococcus</taxon>
    </lineage>
</organism>
<proteinExistence type="inferred from homology"/>
<reference evidence="4" key="2">
    <citation type="submission" date="2015-11" db="EMBL/GenBank/DDBJ databases">
        <authorList>
            <person name="Zhang Y."/>
            <person name="Guo Z."/>
        </authorList>
    </citation>
    <scope>NUCLEOTIDE SEQUENCE</scope>
</reference>
<accession>A0A087W121</accession>
<dbReference type="EMBL" id="LN902844">
    <property type="protein sequence ID" value="CDI98302.1"/>
    <property type="molecule type" value="Genomic_DNA"/>
</dbReference>
<dbReference type="InterPro" id="IPR045291">
    <property type="entry name" value="Complex1_LYR_LYRM9"/>
</dbReference>
<dbReference type="STRING" id="6211.A0A087W121"/>
<dbReference type="eggNOG" id="ENOG502S9QI">
    <property type="taxonomic scope" value="Eukaryota"/>
</dbReference>
<evidence type="ECO:0000313" key="5">
    <source>
        <dbReference type="Proteomes" id="UP000017246"/>
    </source>
</evidence>
<reference evidence="4" key="1">
    <citation type="journal article" date="2013" name="Nature">
        <title>The genomes of four tapeworm species reveal adaptations to parasitism.</title>
        <authorList>
            <person name="Tsai I.J."/>
            <person name="Zarowiecki M."/>
            <person name="Holroyd N."/>
            <person name="Garciarrubio A."/>
            <person name="Sanchez-Flores A."/>
            <person name="Brooks K.L."/>
            <person name="Tracey A."/>
            <person name="Bobes R.J."/>
            <person name="Fragoso G."/>
            <person name="Sciutto E."/>
            <person name="Aslett M."/>
            <person name="Beasley H."/>
            <person name="Bennett H.M."/>
            <person name="Cai J."/>
            <person name="Camicia F."/>
            <person name="Clark R."/>
            <person name="Cucher M."/>
            <person name="De Silva N."/>
            <person name="Day T.A."/>
            <person name="Deplazes P."/>
            <person name="Estrada K."/>
            <person name="Fernandez C."/>
            <person name="Holland P.W."/>
            <person name="Hou J."/>
            <person name="Hu S."/>
            <person name="Huckvale T."/>
            <person name="Hung S.S."/>
            <person name="Kamenetzky L."/>
            <person name="Keane J.A."/>
            <person name="Kiss F."/>
            <person name="Koziol U."/>
            <person name="Lambert O."/>
            <person name="Liu K."/>
            <person name="Luo X."/>
            <person name="Luo Y."/>
            <person name="Macchiaroli N."/>
            <person name="Nichol S."/>
            <person name="Paps J."/>
            <person name="Parkinson J."/>
            <person name="Pouchkina-Stantcheva N."/>
            <person name="Riddiford N."/>
            <person name="Rosenzvit M."/>
            <person name="Salinas G."/>
            <person name="Wasmuth J.D."/>
            <person name="Zamanian M."/>
            <person name="Zheng Y."/>
            <person name="Cai X."/>
            <person name="Soberon X."/>
            <person name="Olson P.D."/>
            <person name="Laclette J.P."/>
            <person name="Brehm K."/>
            <person name="Berriman M."/>
            <person name="Garciarrubio A."/>
            <person name="Bobes R.J."/>
            <person name="Fragoso G."/>
            <person name="Sanchez-Flores A."/>
            <person name="Estrada K."/>
            <person name="Cevallos M.A."/>
            <person name="Morett E."/>
            <person name="Gonzalez V."/>
            <person name="Portillo T."/>
            <person name="Ochoa-Leyva A."/>
            <person name="Jose M.V."/>
            <person name="Sciutto E."/>
            <person name="Landa A."/>
            <person name="Jimenez L."/>
            <person name="Valdes V."/>
            <person name="Carrero J.C."/>
            <person name="Larralde C."/>
            <person name="Morales-Montor J."/>
            <person name="Limon-Lason J."/>
            <person name="Soberon X."/>
            <person name="Laclette J.P."/>
        </authorList>
    </citation>
    <scope>NUCLEOTIDE SEQUENCE [LARGE SCALE GENOMIC DNA]</scope>
</reference>
<dbReference type="Pfam" id="PF05347">
    <property type="entry name" value="Complex1_LYR"/>
    <property type="match status" value="1"/>
</dbReference>
<keyword evidence="5" id="KW-1185">Reference proteome</keyword>
<dbReference type="Proteomes" id="UP000017246">
    <property type="component" value="Unassembled WGS sequence"/>
</dbReference>
<evidence type="ECO:0000313" key="4">
    <source>
        <dbReference type="EMBL" id="CDI98302.1"/>
    </source>
</evidence>
<dbReference type="AlphaFoldDB" id="A0A087W121"/>
<sequence>MAGSKLLQTSLHLYAYLLRKVRLLPAEVQPYYRNYIRQNFRQHADEDDPENIRIMTSTAISDMDWLLAKRFIQPSNLGSVNMLNSLPATEKQVIVM</sequence>
<gene>
    <name evidence="4" type="ORF">EmuJ_000214500</name>
</gene>
<protein>
    <recommendedName>
        <fullName evidence="2">LYR motif-containing protein 9</fullName>
    </recommendedName>
</protein>
<feature type="domain" description="Complex 1 LYR protein" evidence="3">
    <location>
        <begin position="10"/>
        <end position="62"/>
    </location>
</feature>